<dbReference type="Proteomes" id="UP001501842">
    <property type="component" value="Unassembled WGS sequence"/>
</dbReference>
<keyword evidence="2" id="KW-1185">Reference proteome</keyword>
<gene>
    <name evidence="1" type="ORF">GCM10010439_21990</name>
</gene>
<protein>
    <submittedName>
        <fullName evidence="1">Uncharacterized protein</fullName>
    </submittedName>
</protein>
<dbReference type="RefSeq" id="WP_344450195.1">
    <property type="nucleotide sequence ID" value="NZ_BAAATZ010000007.1"/>
</dbReference>
<reference evidence="2" key="1">
    <citation type="journal article" date="2019" name="Int. J. Syst. Evol. Microbiol.">
        <title>The Global Catalogue of Microorganisms (GCM) 10K type strain sequencing project: providing services to taxonomists for standard genome sequencing and annotation.</title>
        <authorList>
            <consortium name="The Broad Institute Genomics Platform"/>
            <consortium name="The Broad Institute Genome Sequencing Center for Infectious Disease"/>
            <person name="Wu L."/>
            <person name="Ma J."/>
        </authorList>
    </citation>
    <scope>NUCLEOTIDE SEQUENCE [LARGE SCALE GENOMIC DNA]</scope>
    <source>
        <strain evidence="2">JCM 8201</strain>
    </source>
</reference>
<organism evidence="1 2">
    <name type="scientific">Actinocorallia aurantiaca</name>
    <dbReference type="NCBI Taxonomy" id="46204"/>
    <lineage>
        <taxon>Bacteria</taxon>
        <taxon>Bacillati</taxon>
        <taxon>Actinomycetota</taxon>
        <taxon>Actinomycetes</taxon>
        <taxon>Streptosporangiales</taxon>
        <taxon>Thermomonosporaceae</taxon>
        <taxon>Actinocorallia</taxon>
    </lineage>
</organism>
<dbReference type="EMBL" id="BAAATZ010000007">
    <property type="protein sequence ID" value="GAA2724418.1"/>
    <property type="molecule type" value="Genomic_DNA"/>
</dbReference>
<comment type="caution">
    <text evidence="1">The sequence shown here is derived from an EMBL/GenBank/DDBJ whole genome shotgun (WGS) entry which is preliminary data.</text>
</comment>
<name>A0ABP6GJ84_9ACTN</name>
<sequence>MSVLSAGTDPALLRERWLAALEELFPVPEGYREEVVDRRGALDILRCGDGLLEELVAAGLPCSGPSGAEWFDRYDLFNLALHSGSGASAPETGIRFALRWMGRDPSTWFDERHWDLSVALSCPLPDGCPAGKGDAEEPSWRAALPLPEAFGGRLLELEPPQDGQDALRGSGPDGFTMTARVATRGERRELRSPVLRDIVGEYDRSRWVKLPVELQARPELVLPHGVAPCISVSLDLAARCRDAGFEARTRRGWILGMLDLAHSWLEVVDSDGRVKAVDPVFGLLSGHADAPHPDFRRACSGSFFNRLLPSSHEADQPLFRHRCGGAEHAPATRTTVRTAPREGA</sequence>
<proteinExistence type="predicted"/>
<accession>A0ABP6GJ84</accession>
<evidence type="ECO:0000313" key="2">
    <source>
        <dbReference type="Proteomes" id="UP001501842"/>
    </source>
</evidence>
<evidence type="ECO:0000313" key="1">
    <source>
        <dbReference type="EMBL" id="GAA2724418.1"/>
    </source>
</evidence>